<organism evidence="2 3">
    <name type="scientific">Desulfovibrio subterraneus</name>
    <dbReference type="NCBI Taxonomy" id="2718620"/>
    <lineage>
        <taxon>Bacteria</taxon>
        <taxon>Pseudomonadati</taxon>
        <taxon>Thermodesulfobacteriota</taxon>
        <taxon>Desulfovibrionia</taxon>
        <taxon>Desulfovibrionales</taxon>
        <taxon>Desulfovibrionaceae</taxon>
        <taxon>Desulfovibrio</taxon>
    </lineage>
</organism>
<dbReference type="PROSITE" id="PS51257">
    <property type="entry name" value="PROKAR_LIPOPROTEIN"/>
    <property type="match status" value="1"/>
</dbReference>
<evidence type="ECO:0000256" key="1">
    <source>
        <dbReference type="SAM" id="SignalP"/>
    </source>
</evidence>
<name>A0A7J0BJ82_9BACT</name>
<keyword evidence="3" id="KW-1185">Reference proteome</keyword>
<feature type="chain" id="PRO_5029763984" description="Lipoprotein" evidence="1">
    <location>
        <begin position="23"/>
        <end position="245"/>
    </location>
</feature>
<reference evidence="2 3" key="1">
    <citation type="submission" date="2020-05" db="EMBL/GenBank/DDBJ databases">
        <title>Draft genome sequence of Desulfovibrio sp. strain HN2T.</title>
        <authorList>
            <person name="Ueno A."/>
            <person name="Tamazawa S."/>
            <person name="Tamamura S."/>
            <person name="Murakami T."/>
            <person name="Kiyama T."/>
            <person name="Inomata H."/>
            <person name="Amano Y."/>
            <person name="Miyakawa K."/>
            <person name="Tamaki H."/>
            <person name="Naganuma T."/>
            <person name="Kaneko K."/>
        </authorList>
    </citation>
    <scope>NUCLEOTIDE SEQUENCE [LARGE SCALE GENOMIC DNA]</scope>
    <source>
        <strain evidence="2 3">HN2</strain>
    </source>
</reference>
<protein>
    <recommendedName>
        <fullName evidence="4">Lipoprotein</fullName>
    </recommendedName>
</protein>
<evidence type="ECO:0000313" key="2">
    <source>
        <dbReference type="EMBL" id="GFM33301.1"/>
    </source>
</evidence>
<evidence type="ECO:0000313" key="3">
    <source>
        <dbReference type="Proteomes" id="UP000503840"/>
    </source>
</evidence>
<sequence length="245" mass="26944">MSRLLMVIACSLVLFVSGCSYKTAEPVQNVDATVKEFMKKSEVYPAFGLFFSRGGDDISSLGSVLKKEAKIIDGVEYEIYTKQSDGYGIDNLDVISGTAFIEKEYEAKMSVKADASYMAMASLSGDNVSNVKEVMQIGEIKKIKGNNLEIDPTKYCGEEYYYVSEMRNGISSSYGSLESNVVGSFAGMPFNTNLSIGLSTDYHTIKKGWIVLKLLPTRNLTVCGANKSLPSVYSFDELVESIRKE</sequence>
<gene>
    <name evidence="2" type="ORF">DSM101010T_16660</name>
</gene>
<dbReference type="Proteomes" id="UP000503840">
    <property type="component" value="Unassembled WGS sequence"/>
</dbReference>
<proteinExistence type="predicted"/>
<feature type="signal peptide" evidence="1">
    <location>
        <begin position="1"/>
        <end position="22"/>
    </location>
</feature>
<dbReference type="EMBL" id="BLVO01000013">
    <property type="protein sequence ID" value="GFM33301.1"/>
    <property type="molecule type" value="Genomic_DNA"/>
</dbReference>
<keyword evidence="1" id="KW-0732">Signal</keyword>
<dbReference type="AlphaFoldDB" id="A0A7J0BJ82"/>
<accession>A0A7J0BJ82</accession>
<evidence type="ECO:0008006" key="4">
    <source>
        <dbReference type="Google" id="ProtNLM"/>
    </source>
</evidence>
<comment type="caution">
    <text evidence="2">The sequence shown here is derived from an EMBL/GenBank/DDBJ whole genome shotgun (WGS) entry which is preliminary data.</text>
</comment>